<dbReference type="OrthoDB" id="269514at2157"/>
<dbReference type="Proteomes" id="UP000319894">
    <property type="component" value="Unassembled WGS sequence"/>
</dbReference>
<sequence length="116" mass="13261">MLLVVTYSRAARRDLRNVCRGHERTVVRRFGRAALFEATAHGAFLSCRLRERHSDDVQVERTRPFNEFADIDATVREAAAAYEAREEPSTPYRRFAAGTDHPDPEALKTRDLSEGR</sequence>
<evidence type="ECO:0000256" key="1">
    <source>
        <dbReference type="SAM" id="MobiDB-lite"/>
    </source>
</evidence>
<keyword evidence="5" id="KW-1185">Reference proteome</keyword>
<accession>A0A554NBV6</accession>
<dbReference type="Pfam" id="PF26293">
    <property type="entry name" value="DUF7855_C"/>
    <property type="match status" value="1"/>
</dbReference>
<dbReference type="InterPro" id="IPR057177">
    <property type="entry name" value="DUF7855_N"/>
</dbReference>
<feature type="domain" description="DUF7855" evidence="2">
    <location>
        <begin position="1"/>
        <end position="64"/>
    </location>
</feature>
<organism evidence="4 5">
    <name type="scientific">Haloglomus irregulare</name>
    <dbReference type="NCBI Taxonomy" id="2234134"/>
    <lineage>
        <taxon>Archaea</taxon>
        <taxon>Methanobacteriati</taxon>
        <taxon>Methanobacteriota</taxon>
        <taxon>Stenosarchaea group</taxon>
        <taxon>Halobacteria</taxon>
        <taxon>Halobacteriales</taxon>
        <taxon>Natronomonadaceae</taxon>
        <taxon>Haloglomus</taxon>
    </lineage>
</organism>
<reference evidence="4 5" key="1">
    <citation type="submission" date="2018-06" db="EMBL/GenBank/DDBJ databases">
        <title>Natronomonas sp. F16-60 a new haloarchaeon isolated from a solar saltern of Isla Cristina, Huelva, Spain.</title>
        <authorList>
            <person name="Duran-Viseras A."/>
            <person name="Sanchez-Porro C."/>
            <person name="Ventosa A."/>
        </authorList>
    </citation>
    <scope>NUCLEOTIDE SEQUENCE [LARGE SCALE GENOMIC DNA]</scope>
    <source>
        <strain evidence="4 5">F16-60</strain>
    </source>
</reference>
<dbReference type="InterPro" id="IPR058577">
    <property type="entry name" value="DUF7855_C"/>
</dbReference>
<protein>
    <submittedName>
        <fullName evidence="4">Uncharacterized protein</fullName>
    </submittedName>
</protein>
<proteinExistence type="predicted"/>
<gene>
    <name evidence="4" type="ORF">DP107_07870</name>
</gene>
<dbReference type="AlphaFoldDB" id="A0A554NBV6"/>
<name>A0A554NBV6_9EURY</name>
<evidence type="ECO:0000313" key="4">
    <source>
        <dbReference type="EMBL" id="TSD14864.1"/>
    </source>
</evidence>
<evidence type="ECO:0000313" key="5">
    <source>
        <dbReference type="Proteomes" id="UP000319894"/>
    </source>
</evidence>
<dbReference type="InParanoid" id="A0A554NBV6"/>
<evidence type="ECO:0000259" key="3">
    <source>
        <dbReference type="Pfam" id="PF26293"/>
    </source>
</evidence>
<feature type="compositionally biased region" description="Basic and acidic residues" evidence="1">
    <location>
        <begin position="100"/>
        <end position="116"/>
    </location>
</feature>
<feature type="domain" description="DUF7855" evidence="3">
    <location>
        <begin position="66"/>
        <end position="112"/>
    </location>
</feature>
<dbReference type="RefSeq" id="WP_144261582.1">
    <property type="nucleotide sequence ID" value="NZ_QMDX01000003.1"/>
</dbReference>
<comment type="caution">
    <text evidence="4">The sequence shown here is derived from an EMBL/GenBank/DDBJ whole genome shotgun (WGS) entry which is preliminary data.</text>
</comment>
<dbReference type="EMBL" id="QMDX01000003">
    <property type="protein sequence ID" value="TSD14864.1"/>
    <property type="molecule type" value="Genomic_DNA"/>
</dbReference>
<dbReference type="Pfam" id="PF25253">
    <property type="entry name" value="DUF7855"/>
    <property type="match status" value="1"/>
</dbReference>
<evidence type="ECO:0000259" key="2">
    <source>
        <dbReference type="Pfam" id="PF25253"/>
    </source>
</evidence>
<feature type="region of interest" description="Disordered" evidence="1">
    <location>
        <begin position="80"/>
        <end position="116"/>
    </location>
</feature>